<organism evidence="2 3">
    <name type="scientific">Halosimplex litoreum</name>
    <dbReference type="NCBI Taxonomy" id="1198301"/>
    <lineage>
        <taxon>Archaea</taxon>
        <taxon>Methanobacteriati</taxon>
        <taxon>Methanobacteriota</taxon>
        <taxon>Stenosarchaea group</taxon>
        <taxon>Halobacteria</taxon>
        <taxon>Halobacteriales</taxon>
        <taxon>Haloarculaceae</taxon>
        <taxon>Halosimplex</taxon>
    </lineage>
</organism>
<proteinExistence type="predicted"/>
<dbReference type="Proteomes" id="UP000595001">
    <property type="component" value="Chromosome"/>
</dbReference>
<sequence length="60" mass="6340">MTAEGADSNDIGAKDLKALGYDVEVDEPRQESPDSGTSARKHLLYLVIVLVALAVLLSAL</sequence>
<dbReference type="EMBL" id="CP065856">
    <property type="protein sequence ID" value="QPV63096.1"/>
    <property type="molecule type" value="Genomic_DNA"/>
</dbReference>
<keyword evidence="1" id="KW-1133">Transmembrane helix</keyword>
<dbReference type="KEGG" id="hlt:I7X12_00235"/>
<evidence type="ECO:0000256" key="1">
    <source>
        <dbReference type="SAM" id="Phobius"/>
    </source>
</evidence>
<evidence type="ECO:0000313" key="2">
    <source>
        <dbReference type="EMBL" id="QPV63096.1"/>
    </source>
</evidence>
<reference evidence="2 3" key="1">
    <citation type="submission" date="2020-12" db="EMBL/GenBank/DDBJ databases">
        <title>Halosimplex halophilum sp. nov. and Halosimplex salinum sp. nov., two new members of the genus Halosimplex.</title>
        <authorList>
            <person name="Cui H.L."/>
        </authorList>
    </citation>
    <scope>NUCLEOTIDE SEQUENCE [LARGE SCALE GENOMIC DNA]</scope>
    <source>
        <strain evidence="2 3">YGH94</strain>
    </source>
</reference>
<dbReference type="AlphaFoldDB" id="A0A7T3FYJ1"/>
<gene>
    <name evidence="2" type="ORF">I7X12_00235</name>
</gene>
<dbReference type="RefSeq" id="WP_198061890.1">
    <property type="nucleotide sequence ID" value="NZ_CP065856.1"/>
</dbReference>
<keyword evidence="3" id="KW-1185">Reference proteome</keyword>
<dbReference type="GeneID" id="60586874"/>
<name>A0A7T3FYJ1_9EURY</name>
<keyword evidence="1" id="KW-0812">Transmembrane</keyword>
<dbReference type="OrthoDB" id="383488at2157"/>
<keyword evidence="1" id="KW-0472">Membrane</keyword>
<protein>
    <submittedName>
        <fullName evidence="2">Uncharacterized protein</fullName>
    </submittedName>
</protein>
<feature type="transmembrane region" description="Helical" evidence="1">
    <location>
        <begin position="42"/>
        <end position="59"/>
    </location>
</feature>
<accession>A0A7T3FYJ1</accession>
<evidence type="ECO:0000313" key="3">
    <source>
        <dbReference type="Proteomes" id="UP000595001"/>
    </source>
</evidence>